<dbReference type="PRINTS" id="PR00409">
    <property type="entry name" value="PHDIOXRDTASE"/>
</dbReference>
<dbReference type="Gene3D" id="2.40.30.10">
    <property type="entry name" value="Translation factors"/>
    <property type="match status" value="1"/>
</dbReference>
<organism evidence="9 10">
    <name type="scientific">Methylibium petroleiphilum (strain ATCC BAA-1232 / LMG 22953 / PM1)</name>
    <dbReference type="NCBI Taxonomy" id="420662"/>
    <lineage>
        <taxon>Bacteria</taxon>
        <taxon>Pseudomonadati</taxon>
        <taxon>Pseudomonadota</taxon>
        <taxon>Betaproteobacteria</taxon>
        <taxon>Burkholderiales</taxon>
        <taxon>Sphaerotilaceae</taxon>
        <taxon>Methylibium</taxon>
    </lineage>
</organism>
<dbReference type="EC" id="1.14.13.82" evidence="9"/>
<dbReference type="InterPro" id="IPR017938">
    <property type="entry name" value="Riboflavin_synthase-like_b-brl"/>
</dbReference>
<dbReference type="SUPFAM" id="SSF63380">
    <property type="entry name" value="Riboflavin synthase domain-like"/>
    <property type="match status" value="1"/>
</dbReference>
<dbReference type="GO" id="GO:0051537">
    <property type="term" value="F:2 iron, 2 sulfur cluster binding"/>
    <property type="evidence" value="ECO:0007669"/>
    <property type="project" value="UniProtKB-KW"/>
</dbReference>
<dbReference type="InterPro" id="IPR001041">
    <property type="entry name" value="2Fe-2S_ferredoxin-type"/>
</dbReference>
<dbReference type="AlphaFoldDB" id="A2SP35"/>
<keyword evidence="2" id="KW-0001">2Fe-2S</keyword>
<dbReference type="BioCyc" id="MetaCyc:MONOMER-19845"/>
<reference evidence="9 10" key="1">
    <citation type="journal article" date="2007" name="J. Bacteriol.">
        <title>Whole-genome analysis of the methyl tert-butyl ether-degrading beta-proteobacterium Methylibium petroleiphilum PM1.</title>
        <authorList>
            <person name="Kane S.R."/>
            <person name="Chakicherla A.Y."/>
            <person name="Chain P.S.G."/>
            <person name="Schmidt R."/>
            <person name="Shin M.W."/>
            <person name="Legler T.C."/>
            <person name="Scow K.M."/>
            <person name="Larimer F.W."/>
            <person name="Lucas S.M."/>
            <person name="Richardson P.M."/>
            <person name="Hristova K.R."/>
        </authorList>
    </citation>
    <scope>NUCLEOTIDE SEQUENCE [LARGE SCALE GENOMIC DNA]</scope>
    <source>
        <strain evidence="10">ATCC BAA-1232 / LMG 22953 / PM1</strain>
        <plasmid evidence="9 10">RPME01</plasmid>
    </source>
</reference>
<dbReference type="InterPro" id="IPR012675">
    <property type="entry name" value="Beta-grasp_dom_sf"/>
</dbReference>
<sequence>MYQLSHTGKYPKTALNLRVRQITYQGIGINAYEFVREDGGELEEFTAGAHVDLYFRDGRVRQYSLCNDPAERRRYLIAVLRDDNGRGGSIAIHERVHTQRLVAVGHPRNNFPLIEGAPHQILLAGGIGITPLKAMVHRLERIGADYTLHYCAKSSAHAAFQEELAPLAAKGRVIMHFDGGNPAKGLDIAALLRRYEPGWQLYYCGPPGFMEACTRACTNWPAEAVHFEYFVGAPVLPAEGVPHDIGSDALALGFQIKIASTGTVLTVPNDKSIAQVLGEHGIEVPTSCQSGLCGTCKVRYLAGDVEHRDYLLSAEARTQFLTTCVSRSKGATLVLDL</sequence>
<evidence type="ECO:0000256" key="3">
    <source>
        <dbReference type="ARBA" id="ARBA00022723"/>
    </source>
</evidence>
<dbReference type="PROSITE" id="PS00197">
    <property type="entry name" value="2FE2S_FER_1"/>
    <property type="match status" value="1"/>
</dbReference>
<dbReference type="InterPro" id="IPR001433">
    <property type="entry name" value="OxRdtase_FAD/NAD-bd"/>
</dbReference>
<dbReference type="GO" id="GO:0018489">
    <property type="term" value="F:vanillate monooxygenase activity"/>
    <property type="evidence" value="ECO:0007669"/>
    <property type="project" value="UniProtKB-EC"/>
</dbReference>
<dbReference type="InterPro" id="IPR017927">
    <property type="entry name" value="FAD-bd_FR_type"/>
</dbReference>
<geneLocation type="plasmid" evidence="9 10">
    <name>RPME01</name>
</geneLocation>
<dbReference type="eggNOG" id="COG1018">
    <property type="taxonomic scope" value="Bacteria"/>
</dbReference>
<dbReference type="GO" id="GO:0046872">
    <property type="term" value="F:metal ion binding"/>
    <property type="evidence" value="ECO:0007669"/>
    <property type="project" value="UniProtKB-KW"/>
</dbReference>
<dbReference type="EMBL" id="CP000556">
    <property type="protein sequence ID" value="ABM97324.1"/>
    <property type="molecule type" value="Genomic_DNA"/>
</dbReference>
<keyword evidence="9" id="KW-0614">Plasmid</keyword>
<evidence type="ECO:0000256" key="2">
    <source>
        <dbReference type="ARBA" id="ARBA00022714"/>
    </source>
</evidence>
<evidence type="ECO:0000256" key="4">
    <source>
        <dbReference type="ARBA" id="ARBA00023002"/>
    </source>
</evidence>
<dbReference type="SUPFAM" id="SSF52343">
    <property type="entry name" value="Ferredoxin reductase-like, C-terminal NADP-linked domain"/>
    <property type="match status" value="1"/>
</dbReference>
<dbReference type="InterPro" id="IPR039261">
    <property type="entry name" value="FNR_nucleotide-bd"/>
</dbReference>
<dbReference type="Gene3D" id="3.10.20.30">
    <property type="match status" value="1"/>
</dbReference>
<keyword evidence="10" id="KW-1185">Reference proteome</keyword>
<dbReference type="Gene3D" id="3.40.50.80">
    <property type="entry name" value="Nucleotide-binding domain of ferredoxin-NADP reductase (FNR) module"/>
    <property type="match status" value="1"/>
</dbReference>
<proteinExistence type="predicted"/>
<dbReference type="HOGENOM" id="CLU_003827_17_0_4"/>
<dbReference type="CDD" id="cd06185">
    <property type="entry name" value="PDR_like"/>
    <property type="match status" value="1"/>
</dbReference>
<feature type="domain" description="FAD-binding FR-type" evidence="8">
    <location>
        <begin position="9"/>
        <end position="114"/>
    </location>
</feature>
<dbReference type="SUPFAM" id="SSF54292">
    <property type="entry name" value="2Fe-2S ferredoxin-like"/>
    <property type="match status" value="1"/>
</dbReference>
<name>A2SP35_METPP</name>
<keyword evidence="6" id="KW-0411">Iron-sulfur</keyword>
<dbReference type="Proteomes" id="UP000000366">
    <property type="component" value="Plasmid RPME01"/>
</dbReference>
<dbReference type="KEGG" id="mpt:Mpe_B0554"/>
<evidence type="ECO:0000259" key="8">
    <source>
        <dbReference type="PROSITE" id="PS51384"/>
    </source>
</evidence>
<keyword evidence="5" id="KW-0408">Iron</keyword>
<gene>
    <name evidence="9" type="ordered locus">Mpe_B0554</name>
</gene>
<protein>
    <submittedName>
        <fullName evidence="9">Putative iron-sulfur oxidoreductase subunit</fullName>
        <ecNumber evidence="9">1.14.13.82</ecNumber>
    </submittedName>
</protein>
<dbReference type="InterPro" id="IPR036010">
    <property type="entry name" value="2Fe-2S_ferredoxin-like_sf"/>
</dbReference>
<dbReference type="CDD" id="cd00207">
    <property type="entry name" value="fer2"/>
    <property type="match status" value="1"/>
</dbReference>
<feature type="domain" description="2Fe-2S ferredoxin-type" evidence="7">
    <location>
        <begin position="254"/>
        <end position="337"/>
    </location>
</feature>
<dbReference type="PROSITE" id="PS51085">
    <property type="entry name" value="2FE2S_FER_2"/>
    <property type="match status" value="1"/>
</dbReference>
<evidence type="ECO:0000256" key="5">
    <source>
        <dbReference type="ARBA" id="ARBA00023004"/>
    </source>
</evidence>
<dbReference type="PANTHER" id="PTHR47354:SF1">
    <property type="entry name" value="CARNITINE MONOOXYGENASE REDUCTASE SUBUNIT"/>
    <property type="match status" value="1"/>
</dbReference>
<accession>A2SP35</accession>
<evidence type="ECO:0000256" key="6">
    <source>
        <dbReference type="ARBA" id="ARBA00023014"/>
    </source>
</evidence>
<evidence type="ECO:0000259" key="7">
    <source>
        <dbReference type="PROSITE" id="PS51085"/>
    </source>
</evidence>
<keyword evidence="1" id="KW-0285">Flavoprotein</keyword>
<dbReference type="PANTHER" id="PTHR47354">
    <property type="entry name" value="NADH OXIDOREDUCTASE HCR"/>
    <property type="match status" value="1"/>
</dbReference>
<dbReference type="PROSITE" id="PS51384">
    <property type="entry name" value="FAD_FR"/>
    <property type="match status" value="1"/>
</dbReference>
<keyword evidence="4 9" id="KW-0560">Oxidoreductase</keyword>
<dbReference type="InterPro" id="IPR006058">
    <property type="entry name" value="2Fe2S_fd_BS"/>
</dbReference>
<evidence type="ECO:0000313" key="9">
    <source>
        <dbReference type="EMBL" id="ABM97324.1"/>
    </source>
</evidence>
<keyword evidence="3" id="KW-0479">Metal-binding</keyword>
<dbReference type="Pfam" id="PF00175">
    <property type="entry name" value="NAD_binding_1"/>
    <property type="match status" value="1"/>
</dbReference>
<evidence type="ECO:0000256" key="1">
    <source>
        <dbReference type="ARBA" id="ARBA00022630"/>
    </source>
</evidence>
<evidence type="ECO:0000313" key="10">
    <source>
        <dbReference type="Proteomes" id="UP000000366"/>
    </source>
</evidence>
<dbReference type="Pfam" id="PF00111">
    <property type="entry name" value="Fer2"/>
    <property type="match status" value="1"/>
</dbReference>
<dbReference type="InterPro" id="IPR050415">
    <property type="entry name" value="MRET"/>
</dbReference>